<dbReference type="Proteomes" id="UP000002051">
    <property type="component" value="Chromosome 6"/>
</dbReference>
<reference evidence="1 3" key="2">
    <citation type="journal article" date="2014" name="BMC Genomics">
        <title>An improved genome release (version Mt4.0) for the model legume Medicago truncatula.</title>
        <authorList>
            <person name="Tang H."/>
            <person name="Krishnakumar V."/>
            <person name="Bidwell S."/>
            <person name="Rosen B."/>
            <person name="Chan A."/>
            <person name="Zhou S."/>
            <person name="Gentzbittel L."/>
            <person name="Childs K.L."/>
            <person name="Yandell M."/>
            <person name="Gundlach H."/>
            <person name="Mayer K.F."/>
            <person name="Schwartz D.C."/>
            <person name="Town C.D."/>
        </authorList>
    </citation>
    <scope>GENOME REANNOTATION</scope>
    <source>
        <strain evidence="1">A17</strain>
        <strain evidence="2 3">cv. Jemalong A17</strain>
    </source>
</reference>
<reference evidence="2" key="3">
    <citation type="submission" date="2015-04" db="UniProtKB">
        <authorList>
            <consortium name="EnsemblPlants"/>
        </authorList>
    </citation>
    <scope>IDENTIFICATION</scope>
    <source>
        <strain evidence="2">cv. Jemalong A17</strain>
    </source>
</reference>
<reference evidence="1 3" key="1">
    <citation type="journal article" date="2011" name="Nature">
        <title>The Medicago genome provides insight into the evolution of rhizobial symbioses.</title>
        <authorList>
            <person name="Young N.D."/>
            <person name="Debelle F."/>
            <person name="Oldroyd G.E."/>
            <person name="Geurts R."/>
            <person name="Cannon S.B."/>
            <person name="Udvardi M.K."/>
            <person name="Benedito V.A."/>
            <person name="Mayer K.F."/>
            <person name="Gouzy J."/>
            <person name="Schoof H."/>
            <person name="Van de Peer Y."/>
            <person name="Proost S."/>
            <person name="Cook D.R."/>
            <person name="Meyers B.C."/>
            <person name="Spannagl M."/>
            <person name="Cheung F."/>
            <person name="De Mita S."/>
            <person name="Krishnakumar V."/>
            <person name="Gundlach H."/>
            <person name="Zhou S."/>
            <person name="Mudge J."/>
            <person name="Bharti A.K."/>
            <person name="Murray J.D."/>
            <person name="Naoumkina M.A."/>
            <person name="Rosen B."/>
            <person name="Silverstein K.A."/>
            <person name="Tang H."/>
            <person name="Rombauts S."/>
            <person name="Zhao P.X."/>
            <person name="Zhou P."/>
            <person name="Barbe V."/>
            <person name="Bardou P."/>
            <person name="Bechner M."/>
            <person name="Bellec A."/>
            <person name="Berger A."/>
            <person name="Berges H."/>
            <person name="Bidwell S."/>
            <person name="Bisseling T."/>
            <person name="Choisne N."/>
            <person name="Couloux A."/>
            <person name="Denny R."/>
            <person name="Deshpande S."/>
            <person name="Dai X."/>
            <person name="Doyle J.J."/>
            <person name="Dudez A.M."/>
            <person name="Farmer A.D."/>
            <person name="Fouteau S."/>
            <person name="Franken C."/>
            <person name="Gibelin C."/>
            <person name="Gish J."/>
            <person name="Goldstein S."/>
            <person name="Gonzalez A.J."/>
            <person name="Green P.J."/>
            <person name="Hallab A."/>
            <person name="Hartog M."/>
            <person name="Hua A."/>
            <person name="Humphray S.J."/>
            <person name="Jeong D.H."/>
            <person name="Jing Y."/>
            <person name="Jocker A."/>
            <person name="Kenton S.M."/>
            <person name="Kim D.J."/>
            <person name="Klee K."/>
            <person name="Lai H."/>
            <person name="Lang C."/>
            <person name="Lin S."/>
            <person name="Macmil S.L."/>
            <person name="Magdelenat G."/>
            <person name="Matthews L."/>
            <person name="McCorrison J."/>
            <person name="Monaghan E.L."/>
            <person name="Mun J.H."/>
            <person name="Najar F.Z."/>
            <person name="Nicholson C."/>
            <person name="Noirot C."/>
            <person name="O'Bleness M."/>
            <person name="Paule C.R."/>
            <person name="Poulain J."/>
            <person name="Prion F."/>
            <person name="Qin B."/>
            <person name="Qu C."/>
            <person name="Retzel E.F."/>
            <person name="Riddle C."/>
            <person name="Sallet E."/>
            <person name="Samain S."/>
            <person name="Samson N."/>
            <person name="Sanders I."/>
            <person name="Saurat O."/>
            <person name="Scarpelli C."/>
            <person name="Schiex T."/>
            <person name="Segurens B."/>
            <person name="Severin A.J."/>
            <person name="Sherrier D.J."/>
            <person name="Shi R."/>
            <person name="Sims S."/>
            <person name="Singer S.R."/>
            <person name="Sinharoy S."/>
            <person name="Sterck L."/>
            <person name="Viollet A."/>
            <person name="Wang B.B."/>
            <person name="Wang K."/>
            <person name="Wang M."/>
            <person name="Wang X."/>
            <person name="Warfsmann J."/>
            <person name="Weissenbach J."/>
            <person name="White D.D."/>
            <person name="White J.D."/>
            <person name="Wiley G.B."/>
            <person name="Wincker P."/>
            <person name="Xing Y."/>
            <person name="Yang L."/>
            <person name="Yao Z."/>
            <person name="Ying F."/>
            <person name="Zhai J."/>
            <person name="Zhou L."/>
            <person name="Zuber A."/>
            <person name="Denarie J."/>
            <person name="Dixon R.A."/>
            <person name="May G.D."/>
            <person name="Schwartz D.C."/>
            <person name="Rogers J."/>
            <person name="Quetier F."/>
            <person name="Town C.D."/>
            <person name="Roe B.A."/>
        </authorList>
    </citation>
    <scope>NUCLEOTIDE SEQUENCE [LARGE SCALE GENOMIC DNA]</scope>
    <source>
        <strain evidence="1">A17</strain>
        <strain evidence="2 3">cv. Jemalong A17</strain>
    </source>
</reference>
<accession>A0A072U8Y8</accession>
<evidence type="ECO:0000313" key="3">
    <source>
        <dbReference type="Proteomes" id="UP000002051"/>
    </source>
</evidence>
<proteinExistence type="predicted"/>
<keyword evidence="3" id="KW-1185">Reference proteome</keyword>
<dbReference type="HOGENOM" id="CLU_1449741_0_0_1"/>
<evidence type="ECO:0000313" key="1">
    <source>
        <dbReference type="EMBL" id="KEH26122.1"/>
    </source>
</evidence>
<organism evidence="1 3">
    <name type="scientific">Medicago truncatula</name>
    <name type="common">Barrel medic</name>
    <name type="synonym">Medicago tribuloides</name>
    <dbReference type="NCBI Taxonomy" id="3880"/>
    <lineage>
        <taxon>Eukaryota</taxon>
        <taxon>Viridiplantae</taxon>
        <taxon>Streptophyta</taxon>
        <taxon>Embryophyta</taxon>
        <taxon>Tracheophyta</taxon>
        <taxon>Spermatophyta</taxon>
        <taxon>Magnoliopsida</taxon>
        <taxon>eudicotyledons</taxon>
        <taxon>Gunneridae</taxon>
        <taxon>Pentapetalae</taxon>
        <taxon>rosids</taxon>
        <taxon>fabids</taxon>
        <taxon>Fabales</taxon>
        <taxon>Fabaceae</taxon>
        <taxon>Papilionoideae</taxon>
        <taxon>50 kb inversion clade</taxon>
        <taxon>NPAAA clade</taxon>
        <taxon>Hologalegina</taxon>
        <taxon>IRL clade</taxon>
        <taxon>Trifolieae</taxon>
        <taxon>Medicago</taxon>
    </lineage>
</organism>
<name>A0A072U8Y8_MEDTR</name>
<dbReference type="EMBL" id="CM001222">
    <property type="protein sequence ID" value="KEH26122.1"/>
    <property type="molecule type" value="Genomic_DNA"/>
</dbReference>
<gene>
    <name evidence="1" type="ordered locus">MTR_6g045083</name>
</gene>
<dbReference type="EnsemblPlants" id="KEH26122">
    <property type="protein sequence ID" value="KEH26122"/>
    <property type="gene ID" value="MTR_6g045083"/>
</dbReference>
<evidence type="ECO:0000313" key="2">
    <source>
        <dbReference type="EnsemblPlants" id="KEH26122"/>
    </source>
</evidence>
<dbReference type="AlphaFoldDB" id="A0A072U8Y8"/>
<sequence>MQDFKSISTPMASALSINKDESCIEVDGKRYRANWLPNQAGFKVCSPVSILGADALVSELIDVDLKKWKPVLINQIFNRFEAQQILSIPLPWSLRDDKQLWHSEKDAKFKEAKLTTYGMQNAMVCNTESQNARRRGLPPMERPKYKNGTCPTLQFKMDAAPTNHGLSFEIGYFYQNWKPKLELRLER</sequence>
<protein>
    <submittedName>
        <fullName evidence="1 2">Uncharacterized protein</fullName>
    </submittedName>
</protein>